<dbReference type="EMBL" id="JAWDGP010004860">
    <property type="protein sequence ID" value="KAK3761647.1"/>
    <property type="molecule type" value="Genomic_DNA"/>
</dbReference>
<dbReference type="AlphaFoldDB" id="A0AAE0Z2N9"/>
<sequence>MLIRSSLILVDTTSPSLSVNSKFSSQGGPEVTTPEIGIESDHQWKVSLALFQIGHMITSSHDDDIDNSSRHQLCPITFKNQWAACFKTL</sequence>
<name>A0AAE0Z2N9_9GAST</name>
<keyword evidence="2" id="KW-1185">Reference proteome</keyword>
<dbReference type="Proteomes" id="UP001283361">
    <property type="component" value="Unassembled WGS sequence"/>
</dbReference>
<reference evidence="1" key="1">
    <citation type="journal article" date="2023" name="G3 (Bethesda)">
        <title>A reference genome for the long-term kleptoplast-retaining sea slug Elysia crispata morphotype clarki.</title>
        <authorList>
            <person name="Eastman K.E."/>
            <person name="Pendleton A.L."/>
            <person name="Shaikh M.A."/>
            <person name="Suttiyut T."/>
            <person name="Ogas R."/>
            <person name="Tomko P."/>
            <person name="Gavelis G."/>
            <person name="Widhalm J.R."/>
            <person name="Wisecaver J.H."/>
        </authorList>
    </citation>
    <scope>NUCLEOTIDE SEQUENCE</scope>
    <source>
        <strain evidence="1">ECLA1</strain>
    </source>
</reference>
<organism evidence="1 2">
    <name type="scientific">Elysia crispata</name>
    <name type="common">lettuce slug</name>
    <dbReference type="NCBI Taxonomy" id="231223"/>
    <lineage>
        <taxon>Eukaryota</taxon>
        <taxon>Metazoa</taxon>
        <taxon>Spiralia</taxon>
        <taxon>Lophotrochozoa</taxon>
        <taxon>Mollusca</taxon>
        <taxon>Gastropoda</taxon>
        <taxon>Heterobranchia</taxon>
        <taxon>Euthyneura</taxon>
        <taxon>Panpulmonata</taxon>
        <taxon>Sacoglossa</taxon>
        <taxon>Placobranchoidea</taxon>
        <taxon>Plakobranchidae</taxon>
        <taxon>Elysia</taxon>
    </lineage>
</organism>
<comment type="caution">
    <text evidence="1">The sequence shown here is derived from an EMBL/GenBank/DDBJ whole genome shotgun (WGS) entry which is preliminary data.</text>
</comment>
<proteinExistence type="predicted"/>
<evidence type="ECO:0000313" key="2">
    <source>
        <dbReference type="Proteomes" id="UP001283361"/>
    </source>
</evidence>
<evidence type="ECO:0000313" key="1">
    <source>
        <dbReference type="EMBL" id="KAK3761647.1"/>
    </source>
</evidence>
<gene>
    <name evidence="1" type="ORF">RRG08_048041</name>
</gene>
<protein>
    <submittedName>
        <fullName evidence="1">Uncharacterized protein</fullName>
    </submittedName>
</protein>
<accession>A0AAE0Z2N9</accession>